<dbReference type="EMBL" id="FZNR01000003">
    <property type="protein sequence ID" value="SNR54283.1"/>
    <property type="molecule type" value="Genomic_DNA"/>
</dbReference>
<dbReference type="Proteomes" id="UP000198415">
    <property type="component" value="Unassembled WGS sequence"/>
</dbReference>
<dbReference type="Pfam" id="PF14568">
    <property type="entry name" value="SUKH_6"/>
    <property type="match status" value="1"/>
</dbReference>
<dbReference type="AlphaFoldDB" id="A0A238X6V9"/>
<reference evidence="2 3" key="1">
    <citation type="submission" date="2017-06" db="EMBL/GenBank/DDBJ databases">
        <authorList>
            <person name="Kim H.J."/>
            <person name="Triplett B.A."/>
        </authorList>
    </citation>
    <scope>NUCLEOTIDE SEQUENCE [LARGE SCALE GENOMIC DNA]</scope>
    <source>
        <strain evidence="2 3">DSM 43151</strain>
    </source>
</reference>
<dbReference type="Gene3D" id="3.40.1580.10">
    <property type="entry name" value="SMI1/KNR4-like"/>
    <property type="match status" value="1"/>
</dbReference>
<dbReference type="InterPro" id="IPR037883">
    <property type="entry name" value="Knr4/Smi1-like_sf"/>
</dbReference>
<dbReference type="SUPFAM" id="SSF160631">
    <property type="entry name" value="SMI1/KNR4-like"/>
    <property type="match status" value="1"/>
</dbReference>
<proteinExistence type="predicted"/>
<organism evidence="2 3">
    <name type="scientific">Actinoplanes regularis</name>
    <dbReference type="NCBI Taxonomy" id="52697"/>
    <lineage>
        <taxon>Bacteria</taxon>
        <taxon>Bacillati</taxon>
        <taxon>Actinomycetota</taxon>
        <taxon>Actinomycetes</taxon>
        <taxon>Micromonosporales</taxon>
        <taxon>Micromonosporaceae</taxon>
        <taxon>Actinoplanes</taxon>
    </lineage>
</organism>
<evidence type="ECO:0000259" key="1">
    <source>
        <dbReference type="SMART" id="SM00860"/>
    </source>
</evidence>
<name>A0A238X6V9_9ACTN</name>
<dbReference type="InterPro" id="IPR018958">
    <property type="entry name" value="Knr4/Smi1-like_dom"/>
</dbReference>
<dbReference type="SMART" id="SM00860">
    <property type="entry name" value="SMI1_KNR4"/>
    <property type="match status" value="1"/>
</dbReference>
<evidence type="ECO:0000313" key="3">
    <source>
        <dbReference type="Proteomes" id="UP000198415"/>
    </source>
</evidence>
<keyword evidence="3" id="KW-1185">Reference proteome</keyword>
<sequence length="161" mass="17754">MILPWPRLAAMELPEFDALAGPLRQESAAAEAEYGFALIEGRTATPDDFASVERQMGVILPEKYKAFMTRYGGGMFGSVELFPVVAEPEEGGDDLWSMNEREFPDRGFVAIAPVGTGDHWGFPVADGQCHEQVWFHFHDAGDDEPVAADFLEFVATRGLKN</sequence>
<protein>
    <submittedName>
        <fullName evidence="2">SMI1-KNR4 cell-wall</fullName>
    </submittedName>
</protein>
<accession>A0A238X6V9</accession>
<evidence type="ECO:0000313" key="2">
    <source>
        <dbReference type="EMBL" id="SNR54283.1"/>
    </source>
</evidence>
<feature type="domain" description="Knr4/Smi1-like" evidence="1">
    <location>
        <begin position="43"/>
        <end position="156"/>
    </location>
</feature>
<gene>
    <name evidence="2" type="ORF">SAMN06264365_103103</name>
</gene>